<dbReference type="OrthoDB" id="409543at2759"/>
<evidence type="ECO:0000256" key="1">
    <source>
        <dbReference type="ARBA" id="ARBA00009003"/>
    </source>
</evidence>
<organism evidence="3 4">
    <name type="scientific">Plectosphaerella cucumerina</name>
    <dbReference type="NCBI Taxonomy" id="40658"/>
    <lineage>
        <taxon>Eukaryota</taxon>
        <taxon>Fungi</taxon>
        <taxon>Dikarya</taxon>
        <taxon>Ascomycota</taxon>
        <taxon>Pezizomycotina</taxon>
        <taxon>Sordariomycetes</taxon>
        <taxon>Hypocreomycetidae</taxon>
        <taxon>Glomerellales</taxon>
        <taxon>Plectosphaerellaceae</taxon>
        <taxon>Plectosphaerella</taxon>
    </lineage>
</organism>
<dbReference type="AlphaFoldDB" id="A0A8K0TMX5"/>
<comment type="similarity">
    <text evidence="1">Belongs to the glycosyltransferase 32 family.</text>
</comment>
<evidence type="ECO:0000313" key="3">
    <source>
        <dbReference type="EMBL" id="KAH7375203.1"/>
    </source>
</evidence>
<gene>
    <name evidence="3" type="ORF">B0T11DRAFT_334623</name>
</gene>
<accession>A0A8K0TMX5</accession>
<evidence type="ECO:0000256" key="2">
    <source>
        <dbReference type="SAM" id="Phobius"/>
    </source>
</evidence>
<dbReference type="GO" id="GO:0006487">
    <property type="term" value="P:protein N-linked glycosylation"/>
    <property type="evidence" value="ECO:0007669"/>
    <property type="project" value="TreeGrafter"/>
</dbReference>
<proteinExistence type="inferred from homology"/>
<comment type="caution">
    <text evidence="3">The sequence shown here is derived from an EMBL/GenBank/DDBJ whole genome shotgun (WGS) entry which is preliminary data.</text>
</comment>
<dbReference type="Pfam" id="PF04488">
    <property type="entry name" value="Gly_transf_sug"/>
    <property type="match status" value="1"/>
</dbReference>
<dbReference type="EMBL" id="JAGPXD010000001">
    <property type="protein sequence ID" value="KAH7375203.1"/>
    <property type="molecule type" value="Genomic_DNA"/>
</dbReference>
<dbReference type="Proteomes" id="UP000813385">
    <property type="component" value="Unassembled WGS sequence"/>
</dbReference>
<keyword evidence="2" id="KW-1133">Transmembrane helix</keyword>
<dbReference type="InterPro" id="IPR007577">
    <property type="entry name" value="GlycoTrfase_DXD_sugar-bd_CS"/>
</dbReference>
<feature type="transmembrane region" description="Helical" evidence="2">
    <location>
        <begin position="21"/>
        <end position="43"/>
    </location>
</feature>
<dbReference type="PANTHER" id="PTHR31834:SF1">
    <property type="entry name" value="INITIATION-SPECIFIC ALPHA-1,6-MANNOSYLTRANSFERASE"/>
    <property type="match status" value="1"/>
</dbReference>
<sequence length="353" mass="39431">MGFTPSSWTRLFNVSPARRCRMTIITTFLFAIFLSSILFYSLFIETRDVFGGSAPAPRQHGATADDKAHPGLIPRKIWQISLKEQLGRVAGSTSTNEIKDALSWLALNPDYEFTLVGDQGGHDVAEKYRSSNHSLIGAYDSIPNVGMKSDLLRYMILEDQGGVYTDTDTVALKAIEHWVPLKLRDKVRLVAGIEYDRRDDAKQWPGTYHHVSLCQWTIAAAPGHPVFKSMISHALGAFDELVAMHQKPLAEIKPTDDEVLKSTGPAAWTAVVFQHLQQYDPDLNSTKDLSFMTEPTLFGDVLILPIDGFGVNQKHSHSTNDGSIPPDALVKHQFHGSWRGGFWKSFWEYWGSA</sequence>
<dbReference type="InterPro" id="IPR039367">
    <property type="entry name" value="Och1-like"/>
</dbReference>
<name>A0A8K0TMX5_9PEZI</name>
<dbReference type="PANTHER" id="PTHR31834">
    <property type="entry name" value="INITIATION-SPECIFIC ALPHA-1,6-MANNOSYLTRANSFERASE"/>
    <property type="match status" value="1"/>
</dbReference>
<dbReference type="SUPFAM" id="SSF53448">
    <property type="entry name" value="Nucleotide-diphospho-sugar transferases"/>
    <property type="match status" value="1"/>
</dbReference>
<evidence type="ECO:0000313" key="4">
    <source>
        <dbReference type="Proteomes" id="UP000813385"/>
    </source>
</evidence>
<protein>
    <submittedName>
        <fullName evidence="3">Glycosyltransferase family 32 protein</fullName>
    </submittedName>
</protein>
<dbReference type="GO" id="GO:0000136">
    <property type="term" value="C:mannan polymerase complex"/>
    <property type="evidence" value="ECO:0007669"/>
    <property type="project" value="TreeGrafter"/>
</dbReference>
<dbReference type="GO" id="GO:0000009">
    <property type="term" value="F:alpha-1,6-mannosyltransferase activity"/>
    <property type="evidence" value="ECO:0007669"/>
    <property type="project" value="InterPro"/>
</dbReference>
<keyword evidence="4" id="KW-1185">Reference proteome</keyword>
<keyword evidence="2" id="KW-0472">Membrane</keyword>
<reference evidence="3" key="1">
    <citation type="journal article" date="2021" name="Nat. Commun.">
        <title>Genetic determinants of endophytism in the Arabidopsis root mycobiome.</title>
        <authorList>
            <person name="Mesny F."/>
            <person name="Miyauchi S."/>
            <person name="Thiergart T."/>
            <person name="Pickel B."/>
            <person name="Atanasova L."/>
            <person name="Karlsson M."/>
            <person name="Huettel B."/>
            <person name="Barry K.W."/>
            <person name="Haridas S."/>
            <person name="Chen C."/>
            <person name="Bauer D."/>
            <person name="Andreopoulos W."/>
            <person name="Pangilinan J."/>
            <person name="LaButti K."/>
            <person name="Riley R."/>
            <person name="Lipzen A."/>
            <person name="Clum A."/>
            <person name="Drula E."/>
            <person name="Henrissat B."/>
            <person name="Kohler A."/>
            <person name="Grigoriev I.V."/>
            <person name="Martin F.M."/>
            <person name="Hacquard S."/>
        </authorList>
    </citation>
    <scope>NUCLEOTIDE SEQUENCE</scope>
    <source>
        <strain evidence="3">MPI-CAGE-AT-0016</strain>
    </source>
</reference>
<dbReference type="Gene3D" id="3.90.550.20">
    <property type="match status" value="1"/>
</dbReference>
<keyword evidence="2" id="KW-0812">Transmembrane</keyword>
<dbReference type="InterPro" id="IPR029044">
    <property type="entry name" value="Nucleotide-diphossugar_trans"/>
</dbReference>